<dbReference type="EMBL" id="PKPP01000215">
    <property type="protein sequence ID" value="PWA95851.1"/>
    <property type="molecule type" value="Genomic_DNA"/>
</dbReference>
<evidence type="ECO:0000313" key="2">
    <source>
        <dbReference type="Proteomes" id="UP000245207"/>
    </source>
</evidence>
<comment type="caution">
    <text evidence="1">The sequence shown here is derived from an EMBL/GenBank/DDBJ whole genome shotgun (WGS) entry which is preliminary data.</text>
</comment>
<dbReference type="STRING" id="35608.A0A2U1QCX2"/>
<organism evidence="1 2">
    <name type="scientific">Artemisia annua</name>
    <name type="common">Sweet wormwood</name>
    <dbReference type="NCBI Taxonomy" id="35608"/>
    <lineage>
        <taxon>Eukaryota</taxon>
        <taxon>Viridiplantae</taxon>
        <taxon>Streptophyta</taxon>
        <taxon>Embryophyta</taxon>
        <taxon>Tracheophyta</taxon>
        <taxon>Spermatophyta</taxon>
        <taxon>Magnoliopsida</taxon>
        <taxon>eudicotyledons</taxon>
        <taxon>Gunneridae</taxon>
        <taxon>Pentapetalae</taxon>
        <taxon>asterids</taxon>
        <taxon>campanulids</taxon>
        <taxon>Asterales</taxon>
        <taxon>Asteraceae</taxon>
        <taxon>Asteroideae</taxon>
        <taxon>Anthemideae</taxon>
        <taxon>Artemisiinae</taxon>
        <taxon>Artemisia</taxon>
    </lineage>
</organism>
<gene>
    <name evidence="1" type="ORF">CTI12_AA045910</name>
</gene>
<sequence length="92" mass="10567">MERRRRVTYILDCLEVANLTPKLHDNISLVQFCDVACVDEELRGSEIIQLDNIRAATIEDITSVHSRAYISSLEKVKVAVAVHGVKLERYYY</sequence>
<dbReference type="OrthoDB" id="424012at2759"/>
<name>A0A2U1QCX2_ARTAN</name>
<proteinExistence type="predicted"/>
<reference evidence="1 2" key="1">
    <citation type="journal article" date="2018" name="Mol. Plant">
        <title>The genome of Artemisia annua provides insight into the evolution of Asteraceae family and artemisinin biosynthesis.</title>
        <authorList>
            <person name="Shen Q."/>
            <person name="Zhang L."/>
            <person name="Liao Z."/>
            <person name="Wang S."/>
            <person name="Yan T."/>
            <person name="Shi P."/>
            <person name="Liu M."/>
            <person name="Fu X."/>
            <person name="Pan Q."/>
            <person name="Wang Y."/>
            <person name="Lv Z."/>
            <person name="Lu X."/>
            <person name="Zhang F."/>
            <person name="Jiang W."/>
            <person name="Ma Y."/>
            <person name="Chen M."/>
            <person name="Hao X."/>
            <person name="Li L."/>
            <person name="Tang Y."/>
            <person name="Lv G."/>
            <person name="Zhou Y."/>
            <person name="Sun X."/>
            <person name="Brodelius P.E."/>
            <person name="Rose J.K.C."/>
            <person name="Tang K."/>
        </authorList>
    </citation>
    <scope>NUCLEOTIDE SEQUENCE [LARGE SCALE GENOMIC DNA]</scope>
    <source>
        <strain evidence="2">cv. Huhao1</strain>
        <tissue evidence="1">Leaf</tissue>
    </source>
</reference>
<dbReference type="AlphaFoldDB" id="A0A2U1QCX2"/>
<dbReference type="Proteomes" id="UP000245207">
    <property type="component" value="Unassembled WGS sequence"/>
</dbReference>
<evidence type="ECO:0000313" key="1">
    <source>
        <dbReference type="EMBL" id="PWA95851.1"/>
    </source>
</evidence>
<keyword evidence="2" id="KW-1185">Reference proteome</keyword>
<accession>A0A2U1QCX2</accession>
<protein>
    <submittedName>
        <fullName evidence="1">Histone deacetylase domain-containing protein</fullName>
    </submittedName>
</protein>